<accession>A0A645DJE3</accession>
<proteinExistence type="predicted"/>
<dbReference type="AlphaFoldDB" id="A0A645DJE3"/>
<organism evidence="1">
    <name type="scientific">bioreactor metagenome</name>
    <dbReference type="NCBI Taxonomy" id="1076179"/>
    <lineage>
        <taxon>unclassified sequences</taxon>
        <taxon>metagenomes</taxon>
        <taxon>ecological metagenomes</taxon>
    </lineage>
</organism>
<sequence length="152" mass="17091">MPGLIQTNSFQLSSYISWGLRVSHEWHAHRNESLYRSRLLSWKLHRALQSIGKAYCHLARRAIFDGIAGFAAEGAAATVAHKRRRNGVAIHHPQRGMENSIAILFVAENLHEQGITLHINSKTATRLAIQFFGDDPSACLRREIACRPARIT</sequence>
<comment type="caution">
    <text evidence="1">The sequence shown here is derived from an EMBL/GenBank/DDBJ whole genome shotgun (WGS) entry which is preliminary data.</text>
</comment>
<name>A0A645DJE3_9ZZZZ</name>
<gene>
    <name evidence="1" type="ORF">SDC9_136480</name>
</gene>
<evidence type="ECO:0000313" key="1">
    <source>
        <dbReference type="EMBL" id="MPM89371.1"/>
    </source>
</evidence>
<reference evidence="1" key="1">
    <citation type="submission" date="2019-08" db="EMBL/GenBank/DDBJ databases">
        <authorList>
            <person name="Kucharzyk K."/>
            <person name="Murdoch R.W."/>
            <person name="Higgins S."/>
            <person name="Loffler F."/>
        </authorList>
    </citation>
    <scope>NUCLEOTIDE SEQUENCE</scope>
</reference>
<protein>
    <submittedName>
        <fullName evidence="1">Uncharacterized protein</fullName>
    </submittedName>
</protein>
<dbReference type="EMBL" id="VSSQ01036806">
    <property type="protein sequence ID" value="MPM89371.1"/>
    <property type="molecule type" value="Genomic_DNA"/>
</dbReference>